<gene>
    <name evidence="2" type="ORF">S06H3_04985</name>
</gene>
<dbReference type="InterPro" id="IPR000757">
    <property type="entry name" value="Beta-glucanase-like"/>
</dbReference>
<feature type="non-terminal residue" evidence="2">
    <location>
        <position position="1"/>
    </location>
</feature>
<name>X1M1L0_9ZZZZ</name>
<dbReference type="PROSITE" id="PS51762">
    <property type="entry name" value="GH16_2"/>
    <property type="match status" value="1"/>
</dbReference>
<reference evidence="2" key="1">
    <citation type="journal article" date="2014" name="Front. Microbiol.">
        <title>High frequency of phylogenetically diverse reductive dehalogenase-homologous genes in deep subseafloor sedimentary metagenomes.</title>
        <authorList>
            <person name="Kawai M."/>
            <person name="Futagami T."/>
            <person name="Toyoda A."/>
            <person name="Takaki Y."/>
            <person name="Nishi S."/>
            <person name="Hori S."/>
            <person name="Arai W."/>
            <person name="Tsubouchi T."/>
            <person name="Morono Y."/>
            <person name="Uchiyama I."/>
            <person name="Ito T."/>
            <person name="Fujiyama A."/>
            <person name="Inagaki F."/>
            <person name="Takami H."/>
        </authorList>
    </citation>
    <scope>NUCLEOTIDE SEQUENCE</scope>
    <source>
        <strain evidence="2">Expedition CK06-06</strain>
    </source>
</reference>
<dbReference type="InterPro" id="IPR013320">
    <property type="entry name" value="ConA-like_dom_sf"/>
</dbReference>
<dbReference type="Pfam" id="PF00722">
    <property type="entry name" value="Glyco_hydro_16"/>
    <property type="match status" value="1"/>
</dbReference>
<dbReference type="GO" id="GO:0005975">
    <property type="term" value="P:carbohydrate metabolic process"/>
    <property type="evidence" value="ECO:0007669"/>
    <property type="project" value="InterPro"/>
</dbReference>
<dbReference type="Gene3D" id="1.10.238.10">
    <property type="entry name" value="EF-hand"/>
    <property type="match status" value="1"/>
</dbReference>
<evidence type="ECO:0000313" key="2">
    <source>
        <dbReference type="EMBL" id="GAI00294.1"/>
    </source>
</evidence>
<evidence type="ECO:0000259" key="1">
    <source>
        <dbReference type="PROSITE" id="PS51762"/>
    </source>
</evidence>
<sequence>GRAPGFEKKYNMNVHVFKTPTEKKHWSKHGVWIAPENLADDYHVYALEWNAERVKWYFDGVLIRWVENTHWHQPLTLNFDSETMPNWFGLPKDSDLPSTYSIEYVRTWKTRDQILSSGRLILEMFRAKGKNAATTDQISQYKRIFDGIDRDSDKKISQKDYVENSPYMTKDARKHIFAASDSNSDGILTEQEYIAPDDLNVFTVVDDPSAAARIIVDFREAQGRFGIELPAGMKKS</sequence>
<comment type="caution">
    <text evidence="2">The sequence shown here is derived from an EMBL/GenBank/DDBJ whole genome shotgun (WGS) entry which is preliminary data.</text>
</comment>
<protein>
    <recommendedName>
        <fullName evidence="1">GH16 domain-containing protein</fullName>
    </recommendedName>
</protein>
<proteinExistence type="predicted"/>
<organism evidence="2">
    <name type="scientific">marine sediment metagenome</name>
    <dbReference type="NCBI Taxonomy" id="412755"/>
    <lineage>
        <taxon>unclassified sequences</taxon>
        <taxon>metagenomes</taxon>
        <taxon>ecological metagenomes</taxon>
    </lineage>
</organism>
<feature type="domain" description="GH16" evidence="1">
    <location>
        <begin position="1"/>
        <end position="113"/>
    </location>
</feature>
<dbReference type="SUPFAM" id="SSF47473">
    <property type="entry name" value="EF-hand"/>
    <property type="match status" value="1"/>
</dbReference>
<dbReference type="AlphaFoldDB" id="X1M1L0"/>
<dbReference type="Gene3D" id="2.60.120.200">
    <property type="match status" value="1"/>
</dbReference>
<accession>X1M1L0</accession>
<dbReference type="GO" id="GO:0004553">
    <property type="term" value="F:hydrolase activity, hydrolyzing O-glycosyl compounds"/>
    <property type="evidence" value="ECO:0007669"/>
    <property type="project" value="InterPro"/>
</dbReference>
<dbReference type="PROSITE" id="PS00018">
    <property type="entry name" value="EF_HAND_1"/>
    <property type="match status" value="2"/>
</dbReference>
<dbReference type="SUPFAM" id="SSF49899">
    <property type="entry name" value="Concanavalin A-like lectins/glucanases"/>
    <property type="match status" value="1"/>
</dbReference>
<dbReference type="InterPro" id="IPR018247">
    <property type="entry name" value="EF_Hand_1_Ca_BS"/>
</dbReference>
<dbReference type="InterPro" id="IPR011992">
    <property type="entry name" value="EF-hand-dom_pair"/>
</dbReference>
<dbReference type="EMBL" id="BARV01001803">
    <property type="protein sequence ID" value="GAI00294.1"/>
    <property type="molecule type" value="Genomic_DNA"/>
</dbReference>